<evidence type="ECO:0000259" key="9">
    <source>
        <dbReference type="Pfam" id="PF00324"/>
    </source>
</evidence>
<comment type="subcellular location">
    <subcellularLocation>
        <location evidence="1">Membrane</location>
        <topology evidence="1">Multi-pass membrane protein</topology>
    </subcellularLocation>
</comment>
<dbReference type="Pfam" id="PF03522">
    <property type="entry name" value="SLC12"/>
    <property type="match status" value="1"/>
</dbReference>
<dbReference type="InterPro" id="IPR004842">
    <property type="entry name" value="SLC12A_fam"/>
</dbReference>
<proteinExistence type="inferred from homology"/>
<feature type="transmembrane region" description="Helical" evidence="8">
    <location>
        <begin position="407"/>
        <end position="426"/>
    </location>
</feature>
<keyword evidence="12" id="KW-1185">Reference proteome</keyword>
<dbReference type="InterPro" id="IPR018491">
    <property type="entry name" value="SLC12_C"/>
</dbReference>
<dbReference type="GO" id="GO:0015377">
    <property type="term" value="F:chloride:monoatomic cation symporter activity"/>
    <property type="evidence" value="ECO:0007669"/>
    <property type="project" value="UniProtKB-ARBA"/>
</dbReference>
<feature type="transmembrane region" description="Helical" evidence="8">
    <location>
        <begin position="354"/>
        <end position="377"/>
    </location>
</feature>
<feature type="domain" description="Amino acid permease/ SLC12A" evidence="9">
    <location>
        <begin position="199"/>
        <end position="533"/>
    </location>
</feature>
<evidence type="ECO:0000256" key="6">
    <source>
        <dbReference type="ARBA" id="ARBA00023136"/>
    </source>
</evidence>
<evidence type="ECO:0000259" key="10">
    <source>
        <dbReference type="Pfam" id="PF03522"/>
    </source>
</evidence>
<evidence type="ECO:0000256" key="2">
    <source>
        <dbReference type="ARBA" id="ARBA00010593"/>
    </source>
</evidence>
<name>A0ABD3PPP6_9STRA</name>
<dbReference type="EMBL" id="JABMIG020000142">
    <property type="protein sequence ID" value="KAL3789331.1"/>
    <property type="molecule type" value="Genomic_DNA"/>
</dbReference>
<comment type="caution">
    <text evidence="11">The sequence shown here is derived from an EMBL/GenBank/DDBJ whole genome shotgun (WGS) entry which is preliminary data.</text>
</comment>
<feature type="transmembrane region" description="Helical" evidence="8">
    <location>
        <begin position="196"/>
        <end position="215"/>
    </location>
</feature>
<dbReference type="Pfam" id="PF00324">
    <property type="entry name" value="AA_permease"/>
    <property type="match status" value="2"/>
</dbReference>
<gene>
    <name evidence="11" type="ORF">HJC23_006485</name>
</gene>
<feature type="domain" description="Amino acid permease/ SLC12A" evidence="9">
    <location>
        <begin position="581"/>
        <end position="734"/>
    </location>
</feature>
<feature type="transmembrane region" description="Helical" evidence="8">
    <location>
        <begin position="438"/>
        <end position="460"/>
    </location>
</feature>
<organism evidence="11 12">
    <name type="scientific">Cyclotella cryptica</name>
    <dbReference type="NCBI Taxonomy" id="29204"/>
    <lineage>
        <taxon>Eukaryota</taxon>
        <taxon>Sar</taxon>
        <taxon>Stramenopiles</taxon>
        <taxon>Ochrophyta</taxon>
        <taxon>Bacillariophyta</taxon>
        <taxon>Coscinodiscophyceae</taxon>
        <taxon>Thalassiosirophycidae</taxon>
        <taxon>Stephanodiscales</taxon>
        <taxon>Stephanodiscaceae</taxon>
        <taxon>Cyclotella</taxon>
    </lineage>
</organism>
<dbReference type="AlphaFoldDB" id="A0ABD3PPP6"/>
<evidence type="ECO:0000256" key="1">
    <source>
        <dbReference type="ARBA" id="ARBA00004141"/>
    </source>
</evidence>
<accession>A0ABD3PPP6</accession>
<feature type="compositionally biased region" description="Low complexity" evidence="7">
    <location>
        <begin position="117"/>
        <end position="134"/>
    </location>
</feature>
<protein>
    <submittedName>
        <fullName evidence="11">Uncharacterized protein</fullName>
    </submittedName>
</protein>
<feature type="transmembrane region" description="Helical" evidence="8">
    <location>
        <begin position="327"/>
        <end position="347"/>
    </location>
</feature>
<evidence type="ECO:0000256" key="8">
    <source>
        <dbReference type="SAM" id="Phobius"/>
    </source>
</evidence>
<evidence type="ECO:0000256" key="5">
    <source>
        <dbReference type="ARBA" id="ARBA00022989"/>
    </source>
</evidence>
<feature type="transmembrane region" description="Helical" evidence="8">
    <location>
        <begin position="648"/>
        <end position="674"/>
    </location>
</feature>
<evidence type="ECO:0000256" key="7">
    <source>
        <dbReference type="SAM" id="MobiDB-lite"/>
    </source>
</evidence>
<keyword evidence="5 8" id="KW-1133">Transmembrane helix</keyword>
<dbReference type="GO" id="GO:0016020">
    <property type="term" value="C:membrane"/>
    <property type="evidence" value="ECO:0007669"/>
    <property type="project" value="UniProtKB-SubCell"/>
</dbReference>
<feature type="transmembrane region" description="Helical" evidence="8">
    <location>
        <begin position="262"/>
        <end position="284"/>
    </location>
</feature>
<reference evidence="11 12" key="1">
    <citation type="journal article" date="2020" name="G3 (Bethesda)">
        <title>Improved Reference Genome for Cyclotella cryptica CCMP332, a Model for Cell Wall Morphogenesis, Salinity Adaptation, and Lipid Production in Diatoms (Bacillariophyta).</title>
        <authorList>
            <person name="Roberts W.R."/>
            <person name="Downey K.M."/>
            <person name="Ruck E.C."/>
            <person name="Traller J.C."/>
            <person name="Alverson A.J."/>
        </authorList>
    </citation>
    <scope>NUCLEOTIDE SEQUENCE [LARGE SCALE GENOMIC DNA]</scope>
    <source>
        <strain evidence="11 12">CCMP332</strain>
    </source>
</reference>
<dbReference type="Gene3D" id="1.20.1740.10">
    <property type="entry name" value="Amino acid/polyamine transporter I"/>
    <property type="match status" value="1"/>
</dbReference>
<feature type="region of interest" description="Disordered" evidence="7">
    <location>
        <begin position="116"/>
        <end position="139"/>
    </location>
</feature>
<dbReference type="PANTHER" id="PTHR11827:SF72">
    <property type="entry name" value="GH08340P"/>
    <property type="match status" value="1"/>
</dbReference>
<dbReference type="InterPro" id="IPR004841">
    <property type="entry name" value="AA-permease/SLC12A_dom"/>
</dbReference>
<dbReference type="FunFam" id="1.20.1740.10:FF:000013">
    <property type="entry name" value="Solute carrier family 12 member"/>
    <property type="match status" value="1"/>
</dbReference>
<feature type="transmembrane region" description="Helical" evidence="8">
    <location>
        <begin position="605"/>
        <end position="627"/>
    </location>
</feature>
<feature type="region of interest" description="Disordered" evidence="7">
    <location>
        <begin position="29"/>
        <end position="48"/>
    </location>
</feature>
<feature type="transmembrane region" description="Helical" evidence="8">
    <location>
        <begin position="227"/>
        <end position="250"/>
    </location>
</feature>
<feature type="domain" description="SLC12A transporter C-terminal" evidence="10">
    <location>
        <begin position="937"/>
        <end position="1004"/>
    </location>
</feature>
<dbReference type="Proteomes" id="UP001516023">
    <property type="component" value="Unassembled WGS sequence"/>
</dbReference>
<keyword evidence="6 8" id="KW-0472">Membrane</keyword>
<evidence type="ECO:0000313" key="11">
    <source>
        <dbReference type="EMBL" id="KAL3789331.1"/>
    </source>
</evidence>
<evidence type="ECO:0000313" key="12">
    <source>
        <dbReference type="Proteomes" id="UP001516023"/>
    </source>
</evidence>
<evidence type="ECO:0000256" key="3">
    <source>
        <dbReference type="ARBA" id="ARBA00022448"/>
    </source>
</evidence>
<feature type="region of interest" description="Disordered" evidence="7">
    <location>
        <begin position="158"/>
        <end position="188"/>
    </location>
</feature>
<sequence>MIDDKSSSTWGIRNINFTPRSLLARSNSAAHGDISGDKAARSHRRASTAANMDLELPVLKTNLSFIHNNNNNNNNNNARADLLSPKAQESLVNLMSTAPRESVVIDKVVIDVLGADGHNNNNNHTGNNSSSNNNKYASQRIEPSDSVTFDFDSQTSLSAASKDKKSRSSRPHKTKKKSKSAKRGNSASLDEEKLDTYNGVFLPCLAQIVGVIFFLRLPTITGQAGTIGTSLIVMICVISTFITSLSLSAIASNGTIQAGGPYYIISRTLGVEIGGALGMLFYLGTTLGASMHVMGAVETLAHRKKYAYSTHSIAGIGRFLDSCPQQVWSLLLMFTIARIVSVGSKYVNGAANFFLLAVGLSIVSIMTGTILFAFGLYDGSLSDEERAFNDNLFPNYSPDPKTGLTPTFWNLLSIFYPATTGILAGTNRSSKLATPNQSIPIGTIGAIAVTTVLYLFQVWLIGSVVNHETLIFNKLVLASVAFPSQLMAKVGMVTSCIGAALQCMAGAPQLLGAIAADGAIPFLKFLTRKKRSRGELRSSPKSRSMLGLTLSTSFNTNTNNDDAQSIASEKSADVEYENSKRAVWFTWAIASLGTLLGNIDRITPILTMFYLMMYGGINLCCFLLAWVDSPGFRPQFKYFSRKTALFGFFWCSLLAFMISWLMALIAAALLFIIFKYIALSAEQSSSRSKTNSKTIDTATNWGDVFDSVRYKITTAILARVTGTENFHAKNWRPQLLTVVDTDEDGKVLNMEVIALAAQFKGGRGLNMVVSVKPGSFLHKGTFETSQHCNETLKKCMETERLKVSSKGPRLSLQRGEFIARTHSPDQTPPFLSGFSEVIMTKSNYAEAVWAAVLHSGLGPVSPNTVLLGWLSDWRQRVKRDTTVPKDDSSFSESQGLSACTVDEFVDALKGLGNMQRAVCILKGTRFPRHGDVMPPGSTIDIYWVVDDGGLCLLLSYIISRNPIWRRDVRLRVFAMTTVNGCNHEDLEIVVTDFLQQIRINASVKIVTVQEAELADDFLAHNCVGCPKGSPKLTIQDKFHGNKGDDDISNASSASDGQLFGGGKKACLPNLVAAAVERRDDLRDCAKESKHCYVAFTGTTHPSLNHDVLSLEMAKKFNKIIRQESPYASMVVTHLPLPHKAVSSNKFMEYVDALVENIDNMLLIQGTGVEYLTTVA</sequence>
<evidence type="ECO:0000256" key="4">
    <source>
        <dbReference type="ARBA" id="ARBA00022692"/>
    </source>
</evidence>
<keyword evidence="3" id="KW-0813">Transport</keyword>
<feature type="compositionally biased region" description="Basic residues" evidence="7">
    <location>
        <begin position="164"/>
        <end position="182"/>
    </location>
</feature>
<dbReference type="PANTHER" id="PTHR11827">
    <property type="entry name" value="SOLUTE CARRIER FAMILY 12, CATION COTRANSPORTERS"/>
    <property type="match status" value="1"/>
</dbReference>
<keyword evidence="4 8" id="KW-0812">Transmembrane</keyword>
<comment type="similarity">
    <text evidence="2">Belongs to the SLC12A transporter family.</text>
</comment>